<sequence>MPESINDQIAKYVQAHPGIKVYQMANIQVRTQDSITTVLNLALNTMNGRNKLLKFVKSIKQLRVIGDDLQASVFTEQVPLTDSMNATVCAVEKSWLENVNNTVYDNAITL</sequence>
<proteinExistence type="predicted"/>
<dbReference type="AlphaFoldDB" id="A0AAD5UFS8"/>
<name>A0AAD5UFS8_9FUNG</name>
<evidence type="ECO:0000313" key="2">
    <source>
        <dbReference type="Proteomes" id="UP001210925"/>
    </source>
</evidence>
<accession>A0AAD5UFS8</accession>
<reference evidence="1" key="1">
    <citation type="submission" date="2020-05" db="EMBL/GenBank/DDBJ databases">
        <title>Phylogenomic resolution of chytrid fungi.</title>
        <authorList>
            <person name="Stajich J.E."/>
            <person name="Amses K."/>
            <person name="Simmons R."/>
            <person name="Seto K."/>
            <person name="Myers J."/>
            <person name="Bonds A."/>
            <person name="Quandt C.A."/>
            <person name="Barry K."/>
            <person name="Liu P."/>
            <person name="Grigoriev I."/>
            <person name="Longcore J.E."/>
            <person name="James T.Y."/>
        </authorList>
    </citation>
    <scope>NUCLEOTIDE SEQUENCE</scope>
    <source>
        <strain evidence="1">PLAUS21</strain>
    </source>
</reference>
<dbReference type="Proteomes" id="UP001210925">
    <property type="component" value="Unassembled WGS sequence"/>
</dbReference>
<dbReference type="EMBL" id="JADGKB010000049">
    <property type="protein sequence ID" value="KAJ3256550.1"/>
    <property type="molecule type" value="Genomic_DNA"/>
</dbReference>
<evidence type="ECO:0000313" key="1">
    <source>
        <dbReference type="EMBL" id="KAJ3256550.1"/>
    </source>
</evidence>
<gene>
    <name evidence="1" type="ORF">HK103_005293</name>
</gene>
<comment type="caution">
    <text evidence="1">The sequence shown here is derived from an EMBL/GenBank/DDBJ whole genome shotgun (WGS) entry which is preliminary data.</text>
</comment>
<protein>
    <submittedName>
        <fullName evidence="1">Uncharacterized protein</fullName>
    </submittedName>
</protein>
<keyword evidence="2" id="KW-1185">Reference proteome</keyword>
<organism evidence="1 2">
    <name type="scientific">Boothiomyces macroporosus</name>
    <dbReference type="NCBI Taxonomy" id="261099"/>
    <lineage>
        <taxon>Eukaryota</taxon>
        <taxon>Fungi</taxon>
        <taxon>Fungi incertae sedis</taxon>
        <taxon>Chytridiomycota</taxon>
        <taxon>Chytridiomycota incertae sedis</taxon>
        <taxon>Chytridiomycetes</taxon>
        <taxon>Rhizophydiales</taxon>
        <taxon>Terramycetaceae</taxon>
        <taxon>Boothiomyces</taxon>
    </lineage>
</organism>